<dbReference type="InterPro" id="IPR006094">
    <property type="entry name" value="Oxid_FAD_bind_N"/>
</dbReference>
<keyword evidence="2" id="KW-0274">FAD</keyword>
<dbReference type="GO" id="GO:0071949">
    <property type="term" value="F:FAD binding"/>
    <property type="evidence" value="ECO:0007669"/>
    <property type="project" value="InterPro"/>
</dbReference>
<accession>A9D0A1</accession>
<keyword evidence="5" id="KW-1185">Reference proteome</keyword>
<dbReference type="STRING" id="411684.HPDFL43_02140"/>
<gene>
    <name evidence="4" type="ORF">HPDFL43_02140</name>
</gene>
<feature type="domain" description="FAD-binding PCMH-type" evidence="3">
    <location>
        <begin position="1"/>
        <end position="184"/>
    </location>
</feature>
<dbReference type="InterPro" id="IPR036318">
    <property type="entry name" value="FAD-bd_PCMH-like_sf"/>
</dbReference>
<evidence type="ECO:0000313" key="4">
    <source>
        <dbReference type="EMBL" id="EDQ34959.1"/>
    </source>
</evidence>
<dbReference type="Gene3D" id="3.30.465.10">
    <property type="match status" value="1"/>
</dbReference>
<dbReference type="InterPro" id="IPR016169">
    <property type="entry name" value="FAD-bd_PCMH_sub2"/>
</dbReference>
<dbReference type="Pfam" id="PF01565">
    <property type="entry name" value="FAD_binding_4"/>
    <property type="match status" value="1"/>
</dbReference>
<reference evidence="4 5" key="2">
    <citation type="submission" date="2012-06" db="EMBL/GenBank/DDBJ databases">
        <authorList>
            <person name="Fiebig A."/>
        </authorList>
    </citation>
    <scope>NUCLEOTIDE SEQUENCE [LARGE SCALE GENOMIC DNA]</scope>
    <source>
        <strain evidence="4 5">DFL-43</strain>
    </source>
</reference>
<dbReference type="SUPFAM" id="SSF56176">
    <property type="entry name" value="FAD-binding/transporter-associated domain-like"/>
    <property type="match status" value="1"/>
</dbReference>
<keyword evidence="1" id="KW-0285">Flavoprotein</keyword>
<dbReference type="SUPFAM" id="SSF55103">
    <property type="entry name" value="FAD-linked oxidases, C-terminal domain"/>
    <property type="match status" value="1"/>
</dbReference>
<dbReference type="PROSITE" id="PS51387">
    <property type="entry name" value="FAD_PCMH"/>
    <property type="match status" value="1"/>
</dbReference>
<evidence type="ECO:0000256" key="1">
    <source>
        <dbReference type="ARBA" id="ARBA00022630"/>
    </source>
</evidence>
<dbReference type="AlphaFoldDB" id="A9D0A1"/>
<dbReference type="HOGENOM" id="CLU_017779_0_0_5"/>
<protein>
    <submittedName>
        <fullName evidence="4">Glycolate oxidase, subunit GlcD</fullName>
    </submittedName>
</protein>
<evidence type="ECO:0000259" key="3">
    <source>
        <dbReference type="PROSITE" id="PS51387"/>
    </source>
</evidence>
<dbReference type="OrthoDB" id="9811557at2"/>
<evidence type="ECO:0000256" key="2">
    <source>
        <dbReference type="ARBA" id="ARBA00022827"/>
    </source>
</evidence>
<dbReference type="eggNOG" id="COG0277">
    <property type="taxonomic scope" value="Bacteria"/>
</dbReference>
<proteinExistence type="predicted"/>
<dbReference type="EMBL" id="ABIA03000002">
    <property type="protein sequence ID" value="EDQ34959.1"/>
    <property type="molecule type" value="Genomic_DNA"/>
</dbReference>
<dbReference type="NCBIfam" id="NF008439">
    <property type="entry name" value="PRK11282.1"/>
    <property type="match status" value="1"/>
</dbReference>
<dbReference type="Proteomes" id="UP000004291">
    <property type="component" value="Chromosome"/>
</dbReference>
<dbReference type="GO" id="GO:0003824">
    <property type="term" value="F:catalytic activity"/>
    <property type="evidence" value="ECO:0007669"/>
    <property type="project" value="InterPro"/>
</dbReference>
<name>A9D0A1_HOEPD</name>
<dbReference type="InterPro" id="IPR016164">
    <property type="entry name" value="FAD-linked_Oxase-like_C"/>
</dbReference>
<comment type="caution">
    <text evidence="4">The sequence shown here is derived from an EMBL/GenBank/DDBJ whole genome shotgun (WGS) entry which is preliminary data.</text>
</comment>
<evidence type="ECO:0000313" key="5">
    <source>
        <dbReference type="Proteomes" id="UP000004291"/>
    </source>
</evidence>
<organism evidence="4 5">
    <name type="scientific">Hoeflea phototrophica (strain DSM 17068 / NCIMB 14078 / DFL-43)</name>
    <dbReference type="NCBI Taxonomy" id="411684"/>
    <lineage>
        <taxon>Bacteria</taxon>
        <taxon>Pseudomonadati</taxon>
        <taxon>Pseudomonadota</taxon>
        <taxon>Alphaproteobacteria</taxon>
        <taxon>Hyphomicrobiales</taxon>
        <taxon>Rhizobiaceae</taxon>
        <taxon>Hoeflea</taxon>
    </lineage>
</organism>
<dbReference type="PANTHER" id="PTHR11748:SF103">
    <property type="entry name" value="GLYCOLATE OXIDASE SUBUNIT GLCE"/>
    <property type="match status" value="1"/>
</dbReference>
<dbReference type="RefSeq" id="WP_007196220.1">
    <property type="nucleotide sequence ID" value="NZ_CM002917.1"/>
</dbReference>
<dbReference type="InterPro" id="IPR016166">
    <property type="entry name" value="FAD-bd_PCMH"/>
</dbReference>
<sequence length="409" mass="43198">MSEPGIQYPETDDEVARIVSEACANRRPIEIRGGGTKRGYGRPLQVASALSVEKLSGITNYDPSELVMAARAGTPLEEIEAALALNKQMLTFEPMDHRPLLGASGVPTIGGVFAGNISGPRRISAGAARDSLLGVRFVNGSGEIIKSGGRVMKNVTGLDLVKLMAGSWGTLGVLCEVIFKVLPRPETMATIVVKGLNDAQAAEAMAAAMGMSVEVSGAAHLPESVVHKIADGALKGGPATVLRLEGLEPSVAVRRERLVEEMHRRGEVSVLDADATTSVWRDIRDVKPFAGASAGVSVKPVWRVSVAPSAGHQLVAALRLKTGVDAFFDWQGGLVWLQMEADPEADLVRKYIKALGGGHATLVRADAATRAAVPVFEPQPAALEALTKRIKEQFDPRAILNPGRMSSAV</sequence>
<dbReference type="PANTHER" id="PTHR11748">
    <property type="entry name" value="D-LACTATE DEHYDROGENASE"/>
    <property type="match status" value="1"/>
</dbReference>
<reference evidence="4 5" key="1">
    <citation type="submission" date="2007-10" db="EMBL/GenBank/DDBJ databases">
        <authorList>
            <person name="Wagner-Dobler I."/>
            <person name="Ferriera S."/>
            <person name="Johnson J."/>
            <person name="Kravitz S."/>
            <person name="Beeson K."/>
            <person name="Sutton G."/>
            <person name="Rogers Y.-H."/>
            <person name="Friedman R."/>
            <person name="Frazier M."/>
            <person name="Venter J.C."/>
        </authorList>
    </citation>
    <scope>NUCLEOTIDE SEQUENCE [LARGE SCALE GENOMIC DNA]</scope>
    <source>
        <strain evidence="4 5">DFL-43</strain>
    </source>
</reference>